<comment type="caution">
    <text evidence="1">The sequence shown here is derived from an EMBL/GenBank/DDBJ whole genome shotgun (WGS) entry which is preliminary data.</text>
</comment>
<dbReference type="AlphaFoldDB" id="A0A9P8QEB2"/>
<sequence>MIKVQNGIRSDDQDSASGTSLTVSREVVWTTTLVTGWSFGRWTSVERTESLLLLATETTSTGTTAVGVTVSGNVTELTTVVALGTLRLLITVGLDVADTTTVETLLRSVLSWFWTFRRFVTSGTTVVT</sequence>
<reference evidence="1" key="1">
    <citation type="journal article" date="2021" name="Open Biol.">
        <title>Shared evolutionary footprints suggest mitochondrial oxidative damage underlies multiple complex I losses in fungi.</title>
        <authorList>
            <person name="Schikora-Tamarit M.A."/>
            <person name="Marcet-Houben M."/>
            <person name="Nosek J."/>
            <person name="Gabaldon T."/>
        </authorList>
    </citation>
    <scope>NUCLEOTIDE SEQUENCE</scope>
    <source>
        <strain evidence="1">CBS2887</strain>
    </source>
</reference>
<evidence type="ECO:0000313" key="2">
    <source>
        <dbReference type="Proteomes" id="UP000774326"/>
    </source>
</evidence>
<accession>A0A9P8QEB2</accession>
<evidence type="ECO:0000313" key="1">
    <source>
        <dbReference type="EMBL" id="KAH3688828.1"/>
    </source>
</evidence>
<dbReference type="Proteomes" id="UP000774326">
    <property type="component" value="Unassembled WGS sequence"/>
</dbReference>
<reference evidence="1" key="2">
    <citation type="submission" date="2021-01" db="EMBL/GenBank/DDBJ databases">
        <authorList>
            <person name="Schikora-Tamarit M.A."/>
        </authorList>
    </citation>
    <scope>NUCLEOTIDE SEQUENCE</scope>
    <source>
        <strain evidence="1">CBS2887</strain>
    </source>
</reference>
<keyword evidence="2" id="KW-1185">Reference proteome</keyword>
<organism evidence="1 2">
    <name type="scientific">Wickerhamomyces pijperi</name>
    <name type="common">Yeast</name>
    <name type="synonym">Pichia pijperi</name>
    <dbReference type="NCBI Taxonomy" id="599730"/>
    <lineage>
        <taxon>Eukaryota</taxon>
        <taxon>Fungi</taxon>
        <taxon>Dikarya</taxon>
        <taxon>Ascomycota</taxon>
        <taxon>Saccharomycotina</taxon>
        <taxon>Saccharomycetes</taxon>
        <taxon>Phaffomycetales</taxon>
        <taxon>Wickerhamomycetaceae</taxon>
        <taxon>Wickerhamomyces</taxon>
    </lineage>
</organism>
<proteinExistence type="predicted"/>
<protein>
    <submittedName>
        <fullName evidence="1">Uncharacterized protein</fullName>
    </submittedName>
</protein>
<name>A0A9P8QEB2_WICPI</name>
<gene>
    <name evidence="1" type="ORF">WICPIJ_000188</name>
</gene>
<dbReference type="EMBL" id="JAEUBG010000133">
    <property type="protein sequence ID" value="KAH3688828.1"/>
    <property type="molecule type" value="Genomic_DNA"/>
</dbReference>